<dbReference type="KEGG" id="cphy:B5808_00840"/>
<evidence type="ECO:0000313" key="1">
    <source>
        <dbReference type="EMBL" id="ARJ03939.1"/>
    </source>
</evidence>
<protein>
    <submittedName>
        <fullName evidence="1">Uncharacterized protein</fullName>
    </submittedName>
</protein>
<organism evidence="1 2">
    <name type="scientific">Cnuibacter physcomitrellae</name>
    <dbReference type="NCBI Taxonomy" id="1619308"/>
    <lineage>
        <taxon>Bacteria</taxon>
        <taxon>Bacillati</taxon>
        <taxon>Actinomycetota</taxon>
        <taxon>Actinomycetes</taxon>
        <taxon>Micrococcales</taxon>
        <taxon>Microbacteriaceae</taxon>
        <taxon>Cnuibacter</taxon>
    </lineage>
</organism>
<proteinExistence type="predicted"/>
<accession>A0A1X9LLD9</accession>
<dbReference type="RefSeq" id="WP_085017751.1">
    <property type="nucleotide sequence ID" value="NZ_BMHD01000001.1"/>
</dbReference>
<reference evidence="1 2" key="1">
    <citation type="submission" date="2017-04" db="EMBL/GenBank/DDBJ databases">
        <authorList>
            <person name="Afonso C.L."/>
            <person name="Miller P.J."/>
            <person name="Scott M.A."/>
            <person name="Spackman E."/>
            <person name="Goraichik I."/>
            <person name="Dimitrov K.M."/>
            <person name="Suarez D.L."/>
            <person name="Swayne D.E."/>
        </authorList>
    </citation>
    <scope>NUCLEOTIDE SEQUENCE [LARGE SCALE GENOMIC DNA]</scope>
    <source>
        <strain evidence="2">XA(T)</strain>
    </source>
</reference>
<gene>
    <name evidence="1" type="ORF">B5808_00840</name>
</gene>
<dbReference type="Proteomes" id="UP000192775">
    <property type="component" value="Chromosome"/>
</dbReference>
<dbReference type="AlphaFoldDB" id="A0A1X9LLD9"/>
<sequence>MDSPEMPSLNPPVEVVADIDRKAARLHAEPQSFAAMDGLWRAVYGLDRWIFIARGSQDDPKPYAGELSPGPMVFAFTTAERALEGGRSVGLSDEEASLLLAVPMPGAIEWVASFAGSGIAGIAFDVPSAGYYAPLTNLLPMRDHMTANPPVE</sequence>
<name>A0A1X9LLD9_9MICO</name>
<dbReference type="EMBL" id="CP020715">
    <property type="protein sequence ID" value="ARJ03939.1"/>
    <property type="molecule type" value="Genomic_DNA"/>
</dbReference>
<evidence type="ECO:0000313" key="2">
    <source>
        <dbReference type="Proteomes" id="UP000192775"/>
    </source>
</evidence>
<keyword evidence="2" id="KW-1185">Reference proteome</keyword>
<dbReference type="STRING" id="1619308.B5808_00840"/>